<feature type="region of interest" description="Disordered" evidence="1">
    <location>
        <begin position="1"/>
        <end position="43"/>
    </location>
</feature>
<feature type="domain" description="MCM C-terminal" evidence="2">
    <location>
        <begin position="1234"/>
        <end position="1295"/>
    </location>
</feature>
<reference evidence="3 4" key="1">
    <citation type="submission" date="2022-09" db="EMBL/GenBank/DDBJ databases">
        <title>Enrichment on poylsaccharides allowed isolation of novel metabolic and taxonomic groups of Haloarchaea.</title>
        <authorList>
            <person name="Sorokin D.Y."/>
            <person name="Elcheninov A.G."/>
            <person name="Khizhniak T.V."/>
            <person name="Kolganova T.V."/>
            <person name="Kublanov I.V."/>
        </authorList>
    </citation>
    <scope>NUCLEOTIDE SEQUENCE [LARGE SCALE GENOMIC DNA]</scope>
    <source>
        <strain evidence="3 4">AArc-m2/3/4</strain>
    </source>
</reference>
<dbReference type="SUPFAM" id="SSF50249">
    <property type="entry name" value="Nucleic acid-binding proteins"/>
    <property type="match status" value="1"/>
</dbReference>
<sequence>MVDDENMNPRLGEDDDQDGEVLTGEELERQLDESDYDREYDNDGELAVDYESLRFIELRGGDSKLPAQKWGGYNQDFDDAEHVHTHEEVEGHPSEEWGVVDCEDFENGSLSLLIFDIDVHKAPEDFDESRLDVPEGTLMTRSQNGGFHAYYKVHFPRGELNEGDFHFAENLPFDIDIRGSAVSHHVVAPADIPGVGGEYEIVNNNPVTAVFEPTAACEGISLDGEPAIEYDERKRVDIDFDRPAEPPEDMPTCYHAGLSLRAAAPDDSNLNTHKVNVLTALCGLAAGYDAEEVASHMCGEYAPQDGDTDLSDQEETEYQVQHIESMLDGGQYSPPALSTLRAAGILDDGESCGEDCEIEMHDTRSQSERDAAETVAEFTAEFDPVEDRPEKPDIPPTSSDRELSESEEEDLAEWPSGSDVKAVRDAIPRLTDEDYEAVNEPLVARMEGKTCTMFESHRTLTHKLWGARSNIVNYNGELVTVNGDRWATCSTILNFELDVTSLLSVQGEDRMANVEVRPAEPTESAFEMQVEPRVFNDSRRFKDEILGKRFSTTIESDLHESDVMDMLRKYISRQDVPQLVGQKSMGLAPSGDEFVTPNGVIGVDGWVDEPDTVFVEQDAAAERKFEATPDDHDTDEIVNGDVAAILELFTRTRDLERFIPVLGWWFAAPHRDRIVDTSGSMNLMFITGESGVGKSGTLKVLNRLFGLEEAPFSASDTKFAQIKTFSSSNGVPVWLDEYKTSEMADWQQSNLHELLRKVATGGVEQRGRADQSTVEYQLKAPVCVSGETSLRGSAEQRRSISTTFTNRPTESGAPEYQRFKELAGDAVTDEDGNVTFPDANYEFKQHAVKYYQHVAEMSADEFEQAWFGAREYVSAKLVEWDTELDDLEVQGLQTVAFGFRVMREFADEMGADLSELPGEDDLEAALKYIADVEGDGRETHIDQFTMLVQRAAVGEYLEKGTHYDVVREGKPGEELRVNVNRAFDAVSKYLRDHDLSEDLLGNAKDYNDRFGEAEEQDTYVATTSQGTPGVGRAVGIHTGRAEDEIGSFNRAVFVDDGDGDDGYDAVNDDSDPDGPTPLIDLGTDADYAHITAKVVEWGATPDAVVDAGGPVESGSVADVTHRRAIVAFDYDTGSKPEGIEHMEEGATVRIKNAPVGEYNDCVQINLDAGTTITPIQQGVGYTEGEEPDDGQATMTDSARKAQDAVRADGGDSESDGPEYDTDFVGSESTRSQADRVTSVEDIVGEVEDNHEDGAPVEKVIDACEDAGFDQGKVEHELEKLKRKGKVYEPSAGRLRTT</sequence>
<feature type="compositionally biased region" description="Polar residues" evidence="1">
    <location>
        <begin position="799"/>
        <end position="809"/>
    </location>
</feature>
<dbReference type="EMBL" id="JAOPKB010000001">
    <property type="protein sequence ID" value="MCU4971848.1"/>
    <property type="molecule type" value="Genomic_DNA"/>
</dbReference>
<evidence type="ECO:0000256" key="1">
    <source>
        <dbReference type="SAM" id="MobiDB-lite"/>
    </source>
</evidence>
<dbReference type="Pfam" id="PF21120">
    <property type="entry name" value="WHD_MCM_arc"/>
    <property type="match status" value="1"/>
</dbReference>
<keyword evidence="4" id="KW-1185">Reference proteome</keyword>
<organism evidence="3 4">
    <name type="scientific">Natronoglomus mannanivorans</name>
    <dbReference type="NCBI Taxonomy" id="2979990"/>
    <lineage>
        <taxon>Archaea</taxon>
        <taxon>Methanobacteriati</taxon>
        <taxon>Methanobacteriota</taxon>
        <taxon>Stenosarchaea group</taxon>
        <taxon>Halobacteria</taxon>
        <taxon>Halobacteriales</taxon>
        <taxon>Natrialbaceae</taxon>
        <taxon>Natronoglomus</taxon>
    </lineage>
</organism>
<dbReference type="Proteomes" id="UP001320972">
    <property type="component" value="Unassembled WGS sequence"/>
</dbReference>
<name>A0ABT2QAA2_9EURY</name>
<proteinExistence type="predicted"/>
<feature type="region of interest" description="Disordered" evidence="1">
    <location>
        <begin position="1180"/>
        <end position="1236"/>
    </location>
</feature>
<dbReference type="Gene3D" id="1.10.10.10">
    <property type="entry name" value="Winged helix-like DNA-binding domain superfamily/Winged helix DNA-binding domain"/>
    <property type="match status" value="1"/>
</dbReference>
<feature type="compositionally biased region" description="Basic and acidic residues" evidence="1">
    <location>
        <begin position="385"/>
        <end position="404"/>
    </location>
</feature>
<feature type="compositionally biased region" description="Basic and acidic residues" evidence="1">
    <location>
        <begin position="1197"/>
        <end position="1209"/>
    </location>
</feature>
<accession>A0ABT2QAA2</accession>
<dbReference type="InterPro" id="IPR012340">
    <property type="entry name" value="NA-bd_OB-fold"/>
</dbReference>
<evidence type="ECO:0000313" key="3">
    <source>
        <dbReference type="EMBL" id="MCU4971848.1"/>
    </source>
</evidence>
<feature type="region of interest" description="Disordered" evidence="1">
    <location>
        <begin position="379"/>
        <end position="419"/>
    </location>
</feature>
<dbReference type="Gene3D" id="2.40.50.140">
    <property type="entry name" value="Nucleic acid-binding proteins"/>
    <property type="match status" value="1"/>
</dbReference>
<dbReference type="InterPro" id="IPR036388">
    <property type="entry name" value="WH-like_DNA-bd_sf"/>
</dbReference>
<feature type="compositionally biased region" description="Acidic residues" evidence="1">
    <location>
        <begin position="13"/>
        <end position="25"/>
    </location>
</feature>
<gene>
    <name evidence="3" type="ORF">OB955_03735</name>
</gene>
<dbReference type="InterPro" id="IPR048907">
    <property type="entry name" value="WHD_MCM_arc"/>
</dbReference>
<feature type="compositionally biased region" description="Basic and acidic residues" evidence="1">
    <location>
        <begin position="26"/>
        <end position="41"/>
    </location>
</feature>
<evidence type="ECO:0000313" key="4">
    <source>
        <dbReference type="Proteomes" id="UP001320972"/>
    </source>
</evidence>
<feature type="region of interest" description="Disordered" evidence="1">
    <location>
        <begin position="793"/>
        <end position="812"/>
    </location>
</feature>
<dbReference type="RefSeq" id="WP_338006990.1">
    <property type="nucleotide sequence ID" value="NZ_JAOPKB010000001.1"/>
</dbReference>
<comment type="caution">
    <text evidence="3">The sequence shown here is derived from an EMBL/GenBank/DDBJ whole genome shotgun (WGS) entry which is preliminary data.</text>
</comment>
<feature type="compositionally biased region" description="Polar residues" evidence="1">
    <location>
        <begin position="1226"/>
        <end position="1235"/>
    </location>
</feature>
<evidence type="ECO:0000259" key="2">
    <source>
        <dbReference type="Pfam" id="PF21120"/>
    </source>
</evidence>
<protein>
    <recommendedName>
        <fullName evidence="2">MCM C-terminal domain-containing protein</fullName>
    </recommendedName>
</protein>
<feature type="compositionally biased region" description="Acidic residues" evidence="1">
    <location>
        <begin position="1210"/>
        <end position="1221"/>
    </location>
</feature>